<accession>G9XLA4</accession>
<name>G9XLA4_DESHA</name>
<dbReference type="HOGENOM" id="CLU_3134868_0_0_9"/>
<proteinExistence type="predicted"/>
<evidence type="ECO:0000313" key="1">
    <source>
        <dbReference type="EMBL" id="EHL07621.1"/>
    </source>
</evidence>
<dbReference type="Proteomes" id="UP000004416">
    <property type="component" value="Unassembled WGS sequence"/>
</dbReference>
<dbReference type="AlphaFoldDB" id="G9XLA4"/>
<dbReference type="EMBL" id="AFZX01000040">
    <property type="protein sequence ID" value="EHL07621.1"/>
    <property type="molecule type" value="Genomic_DNA"/>
</dbReference>
<organism evidence="1 2">
    <name type="scientific">Desulfitobacterium hafniense DP7</name>
    <dbReference type="NCBI Taxonomy" id="537010"/>
    <lineage>
        <taxon>Bacteria</taxon>
        <taxon>Bacillati</taxon>
        <taxon>Bacillota</taxon>
        <taxon>Clostridia</taxon>
        <taxon>Eubacteriales</taxon>
        <taxon>Desulfitobacteriaceae</taxon>
        <taxon>Desulfitobacterium</taxon>
    </lineage>
</organism>
<sequence>MSKEHYNESRCCVSVSGFFIMPKFDGERLIFLLNYTMLLERANYCRKSV</sequence>
<reference evidence="1 2" key="1">
    <citation type="submission" date="2011-08" db="EMBL/GenBank/DDBJ databases">
        <authorList>
            <person name="Weinstock G."/>
            <person name="Sodergren E."/>
            <person name="Clifton S."/>
            <person name="Fulton L."/>
            <person name="Fulton B."/>
            <person name="Courtney L."/>
            <person name="Fronick C."/>
            <person name="Harrison M."/>
            <person name="Strong C."/>
            <person name="Farmer C."/>
            <person name="Delahaunty K."/>
            <person name="Markovic C."/>
            <person name="Hall O."/>
            <person name="Minx P."/>
            <person name="Tomlinson C."/>
            <person name="Mitreva M."/>
            <person name="Hou S."/>
            <person name="Chen J."/>
            <person name="Wollam A."/>
            <person name="Pepin K.H."/>
            <person name="Johnson M."/>
            <person name="Bhonagiri V."/>
            <person name="Zhang X."/>
            <person name="Suruliraj S."/>
            <person name="Warren W."/>
            <person name="Chinwalla A."/>
            <person name="Mardis E.R."/>
            <person name="Wilson R.K."/>
        </authorList>
    </citation>
    <scope>NUCLEOTIDE SEQUENCE [LARGE SCALE GENOMIC DNA]</scope>
    <source>
        <strain evidence="1 2">DP7</strain>
    </source>
</reference>
<comment type="caution">
    <text evidence="1">The sequence shown here is derived from an EMBL/GenBank/DDBJ whole genome shotgun (WGS) entry which is preliminary data.</text>
</comment>
<gene>
    <name evidence="1" type="ORF">HMPREF0322_01738</name>
</gene>
<protein>
    <submittedName>
        <fullName evidence="1">Uncharacterized protein</fullName>
    </submittedName>
</protein>
<evidence type="ECO:0000313" key="2">
    <source>
        <dbReference type="Proteomes" id="UP000004416"/>
    </source>
</evidence>